<feature type="region of interest" description="Disordered" evidence="1">
    <location>
        <begin position="36"/>
        <end position="108"/>
    </location>
</feature>
<feature type="compositionally biased region" description="Polar residues" evidence="1">
    <location>
        <begin position="36"/>
        <end position="48"/>
    </location>
</feature>
<reference evidence="3 4" key="2">
    <citation type="journal article" date="2009" name="PLoS ONE">
        <title>An integrated genetic and cytogenetic map of the cucumber genome.</title>
        <authorList>
            <person name="Ren Y."/>
            <person name="Zhang Z."/>
            <person name="Liu J."/>
            <person name="Staub J.E."/>
            <person name="Han Y."/>
            <person name="Cheng Z."/>
            <person name="Li X."/>
            <person name="Lu J."/>
            <person name="Miao H."/>
            <person name="Kang H."/>
            <person name="Xie B."/>
            <person name="Gu X."/>
            <person name="Wang X."/>
            <person name="Du Y."/>
            <person name="Jin W."/>
            <person name="Huang S."/>
        </authorList>
    </citation>
    <scope>NUCLEOTIDE SEQUENCE [LARGE SCALE GENOMIC DNA]</scope>
    <source>
        <strain evidence="4">cv. 9930</strain>
    </source>
</reference>
<reference evidence="3 4" key="3">
    <citation type="journal article" date="2010" name="BMC Genomics">
        <title>Transcriptome sequencing and comparative analysis of cucumber flowers with different sex types.</title>
        <authorList>
            <person name="Guo S."/>
            <person name="Zheng Y."/>
            <person name="Joung J.G."/>
            <person name="Liu S."/>
            <person name="Zhang Z."/>
            <person name="Crasta O.R."/>
            <person name="Sobral B.W."/>
            <person name="Xu Y."/>
            <person name="Huang S."/>
            <person name="Fei Z."/>
        </authorList>
    </citation>
    <scope>NUCLEOTIDE SEQUENCE [LARGE SCALE GENOMIC DNA]</scope>
    <source>
        <strain evidence="4">cv. 9930</strain>
    </source>
</reference>
<dbReference type="Gramene" id="KGN48890">
    <property type="protein sequence ID" value="KGN48890"/>
    <property type="gene ID" value="Csa_6G504700"/>
</dbReference>
<dbReference type="EMBL" id="CM002927">
    <property type="protein sequence ID" value="KGN48890.1"/>
    <property type="molecule type" value="Genomic_DNA"/>
</dbReference>
<proteinExistence type="predicted"/>
<organism evidence="3 4">
    <name type="scientific">Cucumis sativus</name>
    <name type="common">Cucumber</name>
    <dbReference type="NCBI Taxonomy" id="3659"/>
    <lineage>
        <taxon>Eukaryota</taxon>
        <taxon>Viridiplantae</taxon>
        <taxon>Streptophyta</taxon>
        <taxon>Embryophyta</taxon>
        <taxon>Tracheophyta</taxon>
        <taxon>Spermatophyta</taxon>
        <taxon>Magnoliopsida</taxon>
        <taxon>eudicotyledons</taxon>
        <taxon>Gunneridae</taxon>
        <taxon>Pentapetalae</taxon>
        <taxon>rosids</taxon>
        <taxon>fabids</taxon>
        <taxon>Cucurbitales</taxon>
        <taxon>Cucurbitaceae</taxon>
        <taxon>Benincaseae</taxon>
        <taxon>Cucumis</taxon>
    </lineage>
</organism>
<dbReference type="Proteomes" id="UP000029981">
    <property type="component" value="Chromosome 6"/>
</dbReference>
<dbReference type="AlphaFoldDB" id="A0A0A0KGL8"/>
<gene>
    <name evidence="3" type="ORF">Csa_6G504700</name>
</gene>
<protein>
    <recommendedName>
        <fullName evidence="5">Glycine-rich protein</fullName>
    </recommendedName>
</protein>
<feature type="compositionally biased region" description="Basic residues" evidence="1">
    <location>
        <begin position="88"/>
        <end position="98"/>
    </location>
</feature>
<keyword evidence="4" id="KW-1185">Reference proteome</keyword>
<reference evidence="3 4" key="4">
    <citation type="journal article" date="2011" name="BMC Genomics">
        <title>RNA-Seq improves annotation of protein-coding genes in the cucumber genome.</title>
        <authorList>
            <person name="Li Z."/>
            <person name="Zhang Z."/>
            <person name="Yan P."/>
            <person name="Huang S."/>
            <person name="Fei Z."/>
            <person name="Lin K."/>
        </authorList>
    </citation>
    <scope>NUCLEOTIDE SEQUENCE [LARGE SCALE GENOMIC DNA]</scope>
    <source>
        <strain evidence="4">cv. 9930</strain>
    </source>
</reference>
<sequence length="195" mass="18936">MKSERGSGVLLFLGIVLISIYLVEGKEVKSFKINESVGSTSNGWSDLNESLRGRNMTISGGKGGRNSSGEGHGGGGGGGGSDVGVRKKDTKHNKKHGKSGNGGGGGGGGGNGGGGGGGGAGGGGGGGGGGGNGKGYGWGGVVEDGVLGEEGAEGFVGFGDVAGAAAAVTVMEKHWVGEKVPQTKKKRSMEIYLRK</sequence>
<keyword evidence="2" id="KW-0732">Signal</keyword>
<evidence type="ECO:0000313" key="3">
    <source>
        <dbReference type="EMBL" id="KGN48890.1"/>
    </source>
</evidence>
<accession>A0A0A0KGL8</accession>
<name>A0A0A0KGL8_CUCSA</name>
<evidence type="ECO:0000256" key="1">
    <source>
        <dbReference type="SAM" id="MobiDB-lite"/>
    </source>
</evidence>
<feature type="compositionally biased region" description="Gly residues" evidence="1">
    <location>
        <begin position="99"/>
        <end position="108"/>
    </location>
</feature>
<evidence type="ECO:0000313" key="4">
    <source>
        <dbReference type="Proteomes" id="UP000029981"/>
    </source>
</evidence>
<evidence type="ECO:0008006" key="5">
    <source>
        <dbReference type="Google" id="ProtNLM"/>
    </source>
</evidence>
<evidence type="ECO:0000256" key="2">
    <source>
        <dbReference type="SAM" id="SignalP"/>
    </source>
</evidence>
<feature type="compositionally biased region" description="Gly residues" evidence="1">
    <location>
        <begin position="60"/>
        <end position="82"/>
    </location>
</feature>
<reference evidence="3 4" key="1">
    <citation type="journal article" date="2009" name="Nat. Genet.">
        <title>The genome of the cucumber, Cucumis sativus L.</title>
        <authorList>
            <person name="Huang S."/>
            <person name="Li R."/>
            <person name="Zhang Z."/>
            <person name="Li L."/>
            <person name="Gu X."/>
            <person name="Fan W."/>
            <person name="Lucas W.J."/>
            <person name="Wang X."/>
            <person name="Xie B."/>
            <person name="Ni P."/>
            <person name="Ren Y."/>
            <person name="Zhu H."/>
            <person name="Li J."/>
            <person name="Lin K."/>
            <person name="Jin W."/>
            <person name="Fei Z."/>
            <person name="Li G."/>
            <person name="Staub J."/>
            <person name="Kilian A."/>
            <person name="van der Vossen E.A."/>
            <person name="Wu Y."/>
            <person name="Guo J."/>
            <person name="He J."/>
            <person name="Jia Z."/>
            <person name="Ren Y."/>
            <person name="Tian G."/>
            <person name="Lu Y."/>
            <person name="Ruan J."/>
            <person name="Qian W."/>
            <person name="Wang M."/>
            <person name="Huang Q."/>
            <person name="Li B."/>
            <person name="Xuan Z."/>
            <person name="Cao J."/>
            <person name="Asan"/>
            <person name="Wu Z."/>
            <person name="Zhang J."/>
            <person name="Cai Q."/>
            <person name="Bai Y."/>
            <person name="Zhao B."/>
            <person name="Han Y."/>
            <person name="Li Y."/>
            <person name="Li X."/>
            <person name="Wang S."/>
            <person name="Shi Q."/>
            <person name="Liu S."/>
            <person name="Cho W.K."/>
            <person name="Kim J.Y."/>
            <person name="Xu Y."/>
            <person name="Heller-Uszynska K."/>
            <person name="Miao H."/>
            <person name="Cheng Z."/>
            <person name="Zhang S."/>
            <person name="Wu J."/>
            <person name="Yang Y."/>
            <person name="Kang H."/>
            <person name="Li M."/>
            <person name="Liang H."/>
            <person name="Ren X."/>
            <person name="Shi Z."/>
            <person name="Wen M."/>
            <person name="Jian M."/>
            <person name="Yang H."/>
            <person name="Zhang G."/>
            <person name="Yang Z."/>
            <person name="Chen R."/>
            <person name="Liu S."/>
            <person name="Li J."/>
            <person name="Ma L."/>
            <person name="Liu H."/>
            <person name="Zhou Y."/>
            <person name="Zhao J."/>
            <person name="Fang X."/>
            <person name="Li G."/>
            <person name="Fang L."/>
            <person name="Li Y."/>
            <person name="Liu D."/>
            <person name="Zheng H."/>
            <person name="Zhang Y."/>
            <person name="Qin N."/>
            <person name="Li Z."/>
            <person name="Yang G."/>
            <person name="Yang S."/>
            <person name="Bolund L."/>
            <person name="Kristiansen K."/>
            <person name="Zheng H."/>
            <person name="Li S."/>
            <person name="Zhang X."/>
            <person name="Yang H."/>
            <person name="Wang J."/>
            <person name="Sun R."/>
            <person name="Zhang B."/>
            <person name="Jiang S."/>
            <person name="Wang J."/>
            <person name="Du Y."/>
            <person name="Li S."/>
        </authorList>
    </citation>
    <scope>NUCLEOTIDE SEQUENCE [LARGE SCALE GENOMIC DNA]</scope>
    <source>
        <strain evidence="4">cv. 9930</strain>
    </source>
</reference>
<feature type="chain" id="PRO_5001972120" description="Glycine-rich protein" evidence="2">
    <location>
        <begin position="26"/>
        <end position="195"/>
    </location>
</feature>
<feature type="signal peptide" evidence="2">
    <location>
        <begin position="1"/>
        <end position="25"/>
    </location>
</feature>